<reference evidence="1 2" key="1">
    <citation type="journal article" date="2018" name="Sci. Rep.">
        <title>Comparative genomics provides insights into the lifestyle and reveals functional heterogeneity of dark septate endophytic fungi.</title>
        <authorList>
            <person name="Knapp D.G."/>
            <person name="Nemeth J.B."/>
            <person name="Barry K."/>
            <person name="Hainaut M."/>
            <person name="Henrissat B."/>
            <person name="Johnson J."/>
            <person name="Kuo A."/>
            <person name="Lim J.H.P."/>
            <person name="Lipzen A."/>
            <person name="Nolan M."/>
            <person name="Ohm R.A."/>
            <person name="Tamas L."/>
            <person name="Grigoriev I.V."/>
            <person name="Spatafora J.W."/>
            <person name="Nagy L.G."/>
            <person name="Kovacs G.M."/>
        </authorList>
    </citation>
    <scope>NUCLEOTIDE SEQUENCE [LARGE SCALE GENOMIC DNA]</scope>
    <source>
        <strain evidence="1 2">DSE2036</strain>
    </source>
</reference>
<accession>A0A2V1DEQ0</accession>
<dbReference type="Proteomes" id="UP000244855">
    <property type="component" value="Unassembled WGS sequence"/>
</dbReference>
<evidence type="ECO:0000313" key="1">
    <source>
        <dbReference type="EMBL" id="PVH96590.1"/>
    </source>
</evidence>
<gene>
    <name evidence="1" type="ORF">DM02DRAFT_115074</name>
</gene>
<dbReference type="AlphaFoldDB" id="A0A2V1DEQ0"/>
<proteinExistence type="predicted"/>
<keyword evidence="2" id="KW-1185">Reference proteome</keyword>
<dbReference type="EMBL" id="KZ805460">
    <property type="protein sequence ID" value="PVH96590.1"/>
    <property type="molecule type" value="Genomic_DNA"/>
</dbReference>
<organism evidence="1 2">
    <name type="scientific">Periconia macrospinosa</name>
    <dbReference type="NCBI Taxonomy" id="97972"/>
    <lineage>
        <taxon>Eukaryota</taxon>
        <taxon>Fungi</taxon>
        <taxon>Dikarya</taxon>
        <taxon>Ascomycota</taxon>
        <taxon>Pezizomycotina</taxon>
        <taxon>Dothideomycetes</taxon>
        <taxon>Pleosporomycetidae</taxon>
        <taxon>Pleosporales</taxon>
        <taxon>Massarineae</taxon>
        <taxon>Periconiaceae</taxon>
        <taxon>Periconia</taxon>
    </lineage>
</organism>
<sequence>MGSYGWVLELCPFLNKKRSISGTMAACWGFVPFLIKKPLMRVMAGCLGVVCFGLKSMTHRIYGCLCGGFGLKILAL</sequence>
<name>A0A2V1DEQ0_9PLEO</name>
<evidence type="ECO:0000313" key="2">
    <source>
        <dbReference type="Proteomes" id="UP000244855"/>
    </source>
</evidence>
<protein>
    <submittedName>
        <fullName evidence="1">Uncharacterized protein</fullName>
    </submittedName>
</protein>